<comment type="caution">
    <text evidence="8">The sequence shown here is derived from an EMBL/GenBank/DDBJ whole genome shotgun (WGS) entry which is preliminary data.</text>
</comment>
<feature type="domain" description="ZZ-type" evidence="6">
    <location>
        <begin position="610"/>
        <end position="662"/>
    </location>
</feature>
<feature type="compositionally biased region" description="Polar residues" evidence="5">
    <location>
        <begin position="493"/>
        <end position="503"/>
    </location>
</feature>
<feature type="compositionally biased region" description="Polar residues" evidence="5">
    <location>
        <begin position="454"/>
        <end position="463"/>
    </location>
</feature>
<dbReference type="InterPro" id="IPR052260">
    <property type="entry name" value="Autophagy_Rcpt_SigReg"/>
</dbReference>
<protein>
    <recommendedName>
        <fullName evidence="10">ZZ-type domain-containing protein</fullName>
    </recommendedName>
</protein>
<sequence length="1006" mass="109470">MLKPTGGVISERPNRPLVVRCAYEGLSRRVNFPSAATCRLKSLRSRVEECFSLSASPFSLTYTDDDGEVFTIHSESDFTEAISYFISGDDEAAVSNYSGGAGGTNGSASMSYAFSHHQRISVRLDVVVEYDGPSLSDTSSISSFQTGSSSGSDSEKDGTSWRSSSAYGYEDNDSGHVARYFPTLHEDVEDDGLTQYGEGSRSRGPLTDALRAMNLEDPLGPQIPSAQFPGSAAGSGTPRQRSDQLTAYDVHCTPSPPPAHPPILTGPESETAPSLLTHSELGSRWLREQSRLAARKLGPSPRAGVRSARYDSDEESFASDEDRPGDIALVQDARGRYYYSYQTDASSSHSEAAYTDRGLRVRPLSAHVSSASSTSSTSSPATPPVAVQSEEMVRISEPTGPPILAPGCSACGIRLDYMRYVCRTCGEGKIWKENAPDKAAFIHPKKPDDGDFSDGSSEVTESNLPRAASSGSGPGSSGSQTVYNLANARARSESMSTNASRGSWQVAADAAPSPTSATNRNGSGPTPPHSRRASFDGQPDVMTLAQHRGYELCPECIEVHGITHSRAAARAARHELNSLEVQRRRDIGELRHTFREKIWGAGVWVDVEYTDDSECSICRSALSQNRYKCVTCPKFDLCQTCYHKVEEIHPSHAFLSLPTKAHPQVGPSSLNGVRETNGRAARDLTAPQPVRHPGAFCHNCLQDIVGPRFHCAVCPSWDLCIQCEGVYMAGGDGSGHLADHIMMKIPLPLPSSEVEAVSRRARDRWFQQDRTVAVGRRSTGNDATSSRSSSPTNETVYAPTATASRHSGPAPNVPPSQVVYVTTRDALDHGVRCGNCREWIMGRRYQCANCPSDPEGYNLCSICELRSYRFHNPSHVFLKFDRPVHVSLSSPRPLFPILYKHPVGKVPSSALTTIDPRDPTSYLRHVMHRETVCDLHGDQIRGVWLRCAHCAAGFDICHEAERIANHDPTHVFVVFKARVDMAVFRSVADLAATHSKPLLKQQVYVS</sequence>
<dbReference type="PANTHER" id="PTHR15090">
    <property type="entry name" value="SEQUESTOSOME 1-RELATED"/>
    <property type="match status" value="1"/>
</dbReference>
<evidence type="ECO:0000256" key="2">
    <source>
        <dbReference type="ARBA" id="ARBA00022771"/>
    </source>
</evidence>
<dbReference type="Pfam" id="PF00569">
    <property type="entry name" value="ZZ"/>
    <property type="match status" value="2"/>
</dbReference>
<evidence type="ECO:0000259" key="7">
    <source>
        <dbReference type="PROSITE" id="PS51745"/>
    </source>
</evidence>
<gene>
    <name evidence="8" type="ORF">IAR55_007101</name>
</gene>
<dbReference type="KEGG" id="kne:92184359"/>
<dbReference type="Gene3D" id="3.10.20.90">
    <property type="entry name" value="Phosphatidylinositol 3-kinase Catalytic Subunit, Chain A, domain 1"/>
    <property type="match status" value="1"/>
</dbReference>
<keyword evidence="1" id="KW-0479">Metal-binding</keyword>
<dbReference type="EMBL" id="JBCAWK010000015">
    <property type="protein sequence ID" value="KAK8843444.1"/>
    <property type="molecule type" value="Genomic_DNA"/>
</dbReference>
<name>A0AAW0YHR4_9TREE</name>
<dbReference type="SUPFAM" id="SSF54277">
    <property type="entry name" value="CAD &amp; PB1 domains"/>
    <property type="match status" value="1"/>
</dbReference>
<dbReference type="GeneID" id="92184359"/>
<dbReference type="InterPro" id="IPR053793">
    <property type="entry name" value="PB1-like"/>
</dbReference>
<evidence type="ECO:0000256" key="4">
    <source>
        <dbReference type="PROSITE-ProRule" id="PRU00228"/>
    </source>
</evidence>
<dbReference type="GO" id="GO:0044753">
    <property type="term" value="C:amphisome"/>
    <property type="evidence" value="ECO:0007669"/>
    <property type="project" value="TreeGrafter"/>
</dbReference>
<dbReference type="PANTHER" id="PTHR15090:SF0">
    <property type="entry name" value="SEQUESTOSOME-1"/>
    <property type="match status" value="1"/>
</dbReference>
<evidence type="ECO:0000256" key="3">
    <source>
        <dbReference type="ARBA" id="ARBA00022833"/>
    </source>
</evidence>
<dbReference type="PROSITE" id="PS51745">
    <property type="entry name" value="PB1"/>
    <property type="match status" value="1"/>
</dbReference>
<feature type="region of interest" description="Disordered" evidence="5">
    <location>
        <begin position="365"/>
        <end position="388"/>
    </location>
</feature>
<reference evidence="8 9" key="1">
    <citation type="journal article" date="2024" name="bioRxiv">
        <title>Comparative genomics of Cryptococcus and Kwoniella reveals pathogenesis evolution and contrasting karyotype dynamics via intercentromeric recombination or chromosome fusion.</title>
        <authorList>
            <person name="Coelho M.A."/>
            <person name="David-Palma M."/>
            <person name="Shea T."/>
            <person name="Bowers K."/>
            <person name="McGinley-Smith S."/>
            <person name="Mohammad A.W."/>
            <person name="Gnirke A."/>
            <person name="Yurkov A.M."/>
            <person name="Nowrousian M."/>
            <person name="Sun S."/>
            <person name="Cuomo C.A."/>
            <person name="Heitman J."/>
        </authorList>
    </citation>
    <scope>NUCLEOTIDE SEQUENCE [LARGE SCALE GENOMIC DNA]</scope>
    <source>
        <strain evidence="8 9">CBS 13917</strain>
    </source>
</reference>
<dbReference type="GO" id="GO:0070530">
    <property type="term" value="F:K63-linked polyubiquitin modification-dependent protein binding"/>
    <property type="evidence" value="ECO:0007669"/>
    <property type="project" value="TreeGrafter"/>
</dbReference>
<accession>A0AAW0YHR4</accession>
<evidence type="ECO:0000256" key="1">
    <source>
        <dbReference type="ARBA" id="ARBA00022723"/>
    </source>
</evidence>
<feature type="region of interest" description="Disordered" evidence="5">
    <location>
        <begin position="293"/>
        <end position="326"/>
    </location>
</feature>
<dbReference type="SUPFAM" id="SSF57850">
    <property type="entry name" value="RING/U-box"/>
    <property type="match status" value="4"/>
</dbReference>
<evidence type="ECO:0000259" key="6">
    <source>
        <dbReference type="PROSITE" id="PS50135"/>
    </source>
</evidence>
<evidence type="ECO:0000313" key="8">
    <source>
        <dbReference type="EMBL" id="KAK8843444.1"/>
    </source>
</evidence>
<keyword evidence="2 4" id="KW-0863">Zinc-finger</keyword>
<evidence type="ECO:0000256" key="5">
    <source>
        <dbReference type="SAM" id="MobiDB-lite"/>
    </source>
</evidence>
<dbReference type="InterPro" id="IPR000433">
    <property type="entry name" value="Znf_ZZ"/>
</dbReference>
<feature type="region of interest" description="Disordered" evidence="5">
    <location>
        <begin position="768"/>
        <end position="816"/>
    </location>
</feature>
<evidence type="ECO:0008006" key="10">
    <source>
        <dbReference type="Google" id="ProtNLM"/>
    </source>
</evidence>
<feature type="region of interest" description="Disordered" evidence="5">
    <location>
        <begin position="216"/>
        <end position="274"/>
    </location>
</feature>
<dbReference type="RefSeq" id="XP_066799392.1">
    <property type="nucleotide sequence ID" value="XM_066950177.1"/>
</dbReference>
<dbReference type="CDD" id="cd02249">
    <property type="entry name" value="ZZ"/>
    <property type="match status" value="1"/>
</dbReference>
<feature type="compositionally biased region" description="Low complexity" evidence="5">
    <location>
        <begin position="368"/>
        <end position="387"/>
    </location>
</feature>
<dbReference type="CDD" id="cd02340">
    <property type="entry name" value="ZZ_NBR1_like"/>
    <property type="match status" value="1"/>
</dbReference>
<feature type="region of interest" description="Disordered" evidence="5">
    <location>
        <begin position="441"/>
        <end position="536"/>
    </location>
</feature>
<keyword evidence="3" id="KW-0862">Zinc</keyword>
<dbReference type="GO" id="GO:0007032">
    <property type="term" value="P:endosome organization"/>
    <property type="evidence" value="ECO:0007669"/>
    <property type="project" value="TreeGrafter"/>
</dbReference>
<dbReference type="FunFam" id="3.30.60.90:FF:000021">
    <property type="entry name" value="Unplaced genomic scaffold supercont1.18, whole genome shotgun sequence"/>
    <property type="match status" value="1"/>
</dbReference>
<dbReference type="Pfam" id="PF00564">
    <property type="entry name" value="PB1"/>
    <property type="match status" value="1"/>
</dbReference>
<dbReference type="PROSITE" id="PS50135">
    <property type="entry name" value="ZF_ZZ_2"/>
    <property type="match status" value="2"/>
</dbReference>
<dbReference type="GO" id="GO:0035973">
    <property type="term" value="P:aggrephagy"/>
    <property type="evidence" value="ECO:0007669"/>
    <property type="project" value="TreeGrafter"/>
</dbReference>
<feature type="compositionally biased region" description="Low complexity" evidence="5">
    <location>
        <begin position="507"/>
        <end position="518"/>
    </location>
</feature>
<proteinExistence type="predicted"/>
<evidence type="ECO:0000313" key="9">
    <source>
        <dbReference type="Proteomes" id="UP001388673"/>
    </source>
</evidence>
<feature type="compositionally biased region" description="Polar residues" evidence="5">
    <location>
        <begin position="778"/>
        <end position="805"/>
    </location>
</feature>
<feature type="domain" description="ZZ-type" evidence="6">
    <location>
        <begin position="692"/>
        <end position="750"/>
    </location>
</feature>
<dbReference type="SMART" id="SM00666">
    <property type="entry name" value="PB1"/>
    <property type="match status" value="1"/>
</dbReference>
<dbReference type="InterPro" id="IPR000270">
    <property type="entry name" value="PB1_dom"/>
</dbReference>
<feature type="compositionally biased region" description="Low complexity" evidence="5">
    <location>
        <begin position="136"/>
        <end position="152"/>
    </location>
</feature>
<dbReference type="Proteomes" id="UP001388673">
    <property type="component" value="Unassembled WGS sequence"/>
</dbReference>
<organism evidence="8 9">
    <name type="scientific">Kwoniella newhampshirensis</name>
    <dbReference type="NCBI Taxonomy" id="1651941"/>
    <lineage>
        <taxon>Eukaryota</taxon>
        <taxon>Fungi</taxon>
        <taxon>Dikarya</taxon>
        <taxon>Basidiomycota</taxon>
        <taxon>Agaricomycotina</taxon>
        <taxon>Tremellomycetes</taxon>
        <taxon>Tremellales</taxon>
        <taxon>Cryptococcaceae</taxon>
        <taxon>Kwoniella</taxon>
    </lineage>
</organism>
<feature type="region of interest" description="Disordered" evidence="5">
    <location>
        <begin position="136"/>
        <end position="168"/>
    </location>
</feature>
<dbReference type="SMART" id="SM00291">
    <property type="entry name" value="ZnF_ZZ"/>
    <property type="match status" value="3"/>
</dbReference>
<dbReference type="GO" id="GO:0016235">
    <property type="term" value="C:aggresome"/>
    <property type="evidence" value="ECO:0007669"/>
    <property type="project" value="TreeGrafter"/>
</dbReference>
<dbReference type="Gene3D" id="3.30.60.90">
    <property type="match status" value="3"/>
</dbReference>
<dbReference type="AlphaFoldDB" id="A0AAW0YHR4"/>
<keyword evidence="9" id="KW-1185">Reference proteome</keyword>
<dbReference type="GO" id="GO:0005080">
    <property type="term" value="F:protein kinase C binding"/>
    <property type="evidence" value="ECO:0007669"/>
    <property type="project" value="TreeGrafter"/>
</dbReference>
<dbReference type="InterPro" id="IPR043145">
    <property type="entry name" value="Znf_ZZ_sf"/>
</dbReference>
<dbReference type="GO" id="GO:0008270">
    <property type="term" value="F:zinc ion binding"/>
    <property type="evidence" value="ECO:0007669"/>
    <property type="project" value="UniProtKB-KW"/>
</dbReference>
<dbReference type="GO" id="GO:0000423">
    <property type="term" value="P:mitophagy"/>
    <property type="evidence" value="ECO:0007669"/>
    <property type="project" value="TreeGrafter"/>
</dbReference>
<feature type="domain" description="PB1" evidence="7">
    <location>
        <begin position="16"/>
        <end position="91"/>
    </location>
</feature>